<keyword evidence="1" id="KW-0479">Metal-binding</keyword>
<dbReference type="GO" id="GO:0008270">
    <property type="term" value="F:zinc ion binding"/>
    <property type="evidence" value="ECO:0007669"/>
    <property type="project" value="UniProtKB-KW"/>
</dbReference>
<dbReference type="EMBL" id="HBIV01036805">
    <property type="protein sequence ID" value="CAE0674454.1"/>
    <property type="molecule type" value="Transcribed_RNA"/>
</dbReference>
<feature type="region of interest" description="Disordered" evidence="2">
    <location>
        <begin position="291"/>
        <end position="318"/>
    </location>
</feature>
<gene>
    <name evidence="4" type="ORF">LGLO00237_LOCUS26228</name>
</gene>
<name>A0A7S3Z7N4_9EUKA</name>
<accession>A0A7S3Z7N4</accession>
<evidence type="ECO:0000256" key="1">
    <source>
        <dbReference type="PROSITE-ProRule" id="PRU00175"/>
    </source>
</evidence>
<reference evidence="4" key="1">
    <citation type="submission" date="2021-01" db="EMBL/GenBank/DDBJ databases">
        <authorList>
            <person name="Corre E."/>
            <person name="Pelletier E."/>
            <person name="Niang G."/>
            <person name="Scheremetjew M."/>
            <person name="Finn R."/>
            <person name="Kale V."/>
            <person name="Holt S."/>
            <person name="Cochrane G."/>
            <person name="Meng A."/>
            <person name="Brown T."/>
            <person name="Cohen L."/>
        </authorList>
    </citation>
    <scope>NUCLEOTIDE SEQUENCE</scope>
    <source>
        <strain evidence="4">CCCM811</strain>
    </source>
</reference>
<dbReference type="PROSITE" id="PS50089">
    <property type="entry name" value="ZF_RING_2"/>
    <property type="match status" value="1"/>
</dbReference>
<proteinExistence type="predicted"/>
<dbReference type="InterPro" id="IPR013083">
    <property type="entry name" value="Znf_RING/FYVE/PHD"/>
</dbReference>
<evidence type="ECO:0000256" key="2">
    <source>
        <dbReference type="SAM" id="MobiDB-lite"/>
    </source>
</evidence>
<dbReference type="Gene3D" id="3.30.40.10">
    <property type="entry name" value="Zinc/RING finger domain, C3HC4 (zinc finger)"/>
    <property type="match status" value="1"/>
</dbReference>
<evidence type="ECO:0000313" key="4">
    <source>
        <dbReference type="EMBL" id="CAE0674454.1"/>
    </source>
</evidence>
<keyword evidence="1" id="KW-0862">Zinc</keyword>
<evidence type="ECO:0000259" key="3">
    <source>
        <dbReference type="PROSITE" id="PS50089"/>
    </source>
</evidence>
<sequence length="318" mass="36304">MSTHVPASLNQLIREMRVKATIPADAPSLTAMIFMTADDRKTVLKTCLGMQKVGHRSRVMKRLDQIKKILLENPEIAVKHYLRCVEDSKEQDYAALIQLSHHHDQGTGGLECNSLRALTLKQKAQKTESFKKWHKETPDKDEMKEIDKDTWQVRIEFRNGHHSVVRTLNLDLIKLPETMGVRSFVDPHMMPALKEMKWKGFGLWCGHEAVTEDTEFRDLAYQRTYDGFLLLQCEDHNCRYRPILVPQTTSPECVVCHGKNDFGGMLACMHKAACKKCWPKLDNCPVCGKRRPKKGMGARPIGDASQPKQQAEVAKDKL</sequence>
<protein>
    <recommendedName>
        <fullName evidence="3">RING-type domain-containing protein</fullName>
    </recommendedName>
</protein>
<organism evidence="4">
    <name type="scientific">Lotharella globosa</name>
    <dbReference type="NCBI Taxonomy" id="91324"/>
    <lineage>
        <taxon>Eukaryota</taxon>
        <taxon>Sar</taxon>
        <taxon>Rhizaria</taxon>
        <taxon>Cercozoa</taxon>
        <taxon>Chlorarachniophyceae</taxon>
        <taxon>Lotharella</taxon>
    </lineage>
</organism>
<dbReference type="Pfam" id="PF13920">
    <property type="entry name" value="zf-C3HC4_3"/>
    <property type="match status" value="1"/>
</dbReference>
<keyword evidence="1" id="KW-0863">Zinc-finger</keyword>
<feature type="domain" description="RING-type" evidence="3">
    <location>
        <begin position="253"/>
        <end position="287"/>
    </location>
</feature>
<dbReference type="AlphaFoldDB" id="A0A7S3Z7N4"/>
<dbReference type="InterPro" id="IPR001841">
    <property type="entry name" value="Znf_RING"/>
</dbReference>